<dbReference type="AlphaFoldDB" id="C3MDZ7"/>
<sequence>MRRISDFDDFYEAPLGLGGALELRDFGEEANSRSPNWGRHASRHSWGGEEFAQARPPTRRGLPARSPAQEQMADQIGILMRQIRRLNPNEAFLEPPGGSSSVQARGNLHRRLEELQRAQIVDPRTGLPIQRYIVDPRGNIAFEPLGGSTVPGANPVDTHTRYSNGSNYHRMNPRGHWYDPTPHGHGHLMGTGRGKNNQGPSLDIYGNVVPYDSPEAHWPIR</sequence>
<dbReference type="Proteomes" id="UP000001054">
    <property type="component" value="Chromosome"/>
</dbReference>
<accession>C3MDZ7</accession>
<proteinExistence type="predicted"/>
<organism evidence="2 3">
    <name type="scientific">Sinorhizobium fredii (strain NBRC 101917 / NGR234)</name>
    <dbReference type="NCBI Taxonomy" id="394"/>
    <lineage>
        <taxon>Bacteria</taxon>
        <taxon>Pseudomonadati</taxon>
        <taxon>Pseudomonadota</taxon>
        <taxon>Alphaproteobacteria</taxon>
        <taxon>Hyphomicrobiales</taxon>
        <taxon>Rhizobiaceae</taxon>
        <taxon>Sinorhizobium/Ensifer group</taxon>
        <taxon>Sinorhizobium</taxon>
    </lineage>
</organism>
<evidence type="ECO:0000313" key="3">
    <source>
        <dbReference type="Proteomes" id="UP000001054"/>
    </source>
</evidence>
<feature type="region of interest" description="Disordered" evidence="1">
    <location>
        <begin position="29"/>
        <end position="70"/>
    </location>
</feature>
<evidence type="ECO:0000256" key="1">
    <source>
        <dbReference type="SAM" id="MobiDB-lite"/>
    </source>
</evidence>
<reference evidence="2 3" key="1">
    <citation type="journal article" date="2009" name="Appl. Environ. Microbiol.">
        <title>Rhizobium sp. strain NGR234 possesses a remarkable number of secretion systems.</title>
        <authorList>
            <person name="Schmeisser C."/>
            <person name="Liesegang H."/>
            <person name="Krysciak D."/>
            <person name="Bakkou N."/>
            <person name="Le Quere A."/>
            <person name="Wollherr A."/>
            <person name="Heinemeyer I."/>
            <person name="Morgenstern B."/>
            <person name="Pommerening-Roeser A."/>
            <person name="Flores M."/>
            <person name="Palacios R."/>
            <person name="Brenner S."/>
            <person name="Gottschalk G."/>
            <person name="Schmitz R.A."/>
            <person name="Broughton W.J."/>
            <person name="Perret X."/>
            <person name="Strittmatter A.W."/>
            <person name="Streit W.R."/>
        </authorList>
    </citation>
    <scope>NUCLEOTIDE SEQUENCE [LARGE SCALE GENOMIC DNA]</scope>
    <source>
        <strain evidence="3">NBRC 101917 / NGR234</strain>
    </source>
</reference>
<evidence type="ECO:0000313" key="2">
    <source>
        <dbReference type="EMBL" id="ACP25666.1"/>
    </source>
</evidence>
<protein>
    <submittedName>
        <fullName evidence="2">Uncharacterized protein</fullName>
    </submittedName>
</protein>
<dbReference type="HOGENOM" id="CLU_1249807_0_0_5"/>
<dbReference type="OrthoDB" id="8419712at2"/>
<name>C3MDZ7_SINFN</name>
<dbReference type="EMBL" id="CP001389">
    <property type="protein sequence ID" value="ACP25666.1"/>
    <property type="molecule type" value="Genomic_DNA"/>
</dbReference>
<dbReference type="KEGG" id="rhi:NGR_c19020"/>
<dbReference type="STRING" id="394.NGR_c19020"/>
<keyword evidence="3" id="KW-1185">Reference proteome</keyword>
<gene>
    <name evidence="2" type="ordered locus">NGR_c19020</name>
</gene>